<keyword evidence="2 5" id="KW-0812">Transmembrane</keyword>
<dbReference type="InterPro" id="IPR036259">
    <property type="entry name" value="MFS_trans_sf"/>
</dbReference>
<dbReference type="GO" id="GO:0005886">
    <property type="term" value="C:plasma membrane"/>
    <property type="evidence" value="ECO:0007669"/>
    <property type="project" value="UniProtKB-SubCell"/>
</dbReference>
<feature type="transmembrane region" description="Helical" evidence="5">
    <location>
        <begin position="100"/>
        <end position="118"/>
    </location>
</feature>
<dbReference type="InterPro" id="IPR011701">
    <property type="entry name" value="MFS"/>
</dbReference>
<evidence type="ECO:0000256" key="4">
    <source>
        <dbReference type="ARBA" id="ARBA00023136"/>
    </source>
</evidence>
<evidence type="ECO:0000313" key="8">
    <source>
        <dbReference type="Proteomes" id="UP000239203"/>
    </source>
</evidence>
<feature type="transmembrane region" description="Helical" evidence="5">
    <location>
        <begin position="365"/>
        <end position="383"/>
    </location>
</feature>
<protein>
    <submittedName>
        <fullName evidence="7">Cyanate permease</fullName>
    </submittedName>
</protein>
<comment type="subcellular location">
    <subcellularLocation>
        <location evidence="1">Cell membrane</location>
        <topology evidence="1">Multi-pass membrane protein</topology>
    </subcellularLocation>
</comment>
<accession>A0A2S6H0A0</accession>
<dbReference type="InterPro" id="IPR051788">
    <property type="entry name" value="MFS_Transporter"/>
</dbReference>
<keyword evidence="4 5" id="KW-0472">Membrane</keyword>
<feature type="transmembrane region" description="Helical" evidence="5">
    <location>
        <begin position="45"/>
        <end position="65"/>
    </location>
</feature>
<keyword evidence="8" id="KW-1185">Reference proteome</keyword>
<evidence type="ECO:0000256" key="3">
    <source>
        <dbReference type="ARBA" id="ARBA00022989"/>
    </source>
</evidence>
<dbReference type="SUPFAM" id="SSF103473">
    <property type="entry name" value="MFS general substrate transporter"/>
    <property type="match status" value="1"/>
</dbReference>
<dbReference type="Proteomes" id="UP000239203">
    <property type="component" value="Unassembled WGS sequence"/>
</dbReference>
<dbReference type="Gene3D" id="1.20.1250.20">
    <property type="entry name" value="MFS general substrate transporter like domains"/>
    <property type="match status" value="2"/>
</dbReference>
<feature type="domain" description="Major facilitator superfamily (MFS) profile" evidence="6">
    <location>
        <begin position="209"/>
        <end position="393"/>
    </location>
</feature>
<gene>
    <name evidence="7" type="ORF">CLV40_10174</name>
</gene>
<feature type="transmembrane region" description="Helical" evidence="5">
    <location>
        <begin position="335"/>
        <end position="359"/>
    </location>
</feature>
<evidence type="ECO:0000256" key="1">
    <source>
        <dbReference type="ARBA" id="ARBA00004651"/>
    </source>
</evidence>
<feature type="transmembrane region" description="Helical" evidence="5">
    <location>
        <begin position="12"/>
        <end position="33"/>
    </location>
</feature>
<comment type="caution">
    <text evidence="7">The sequence shown here is derived from an EMBL/GenBank/DDBJ whole genome shotgun (WGS) entry which is preliminary data.</text>
</comment>
<name>A0A2S6H0A0_9PSEU</name>
<dbReference type="AlphaFoldDB" id="A0A2S6H0A0"/>
<dbReference type="InterPro" id="IPR020846">
    <property type="entry name" value="MFS_dom"/>
</dbReference>
<feature type="transmembrane region" description="Helical" evidence="5">
    <location>
        <begin position="247"/>
        <end position="268"/>
    </location>
</feature>
<organism evidence="7 8">
    <name type="scientific">Actinokineospora auranticolor</name>
    <dbReference type="NCBI Taxonomy" id="155976"/>
    <lineage>
        <taxon>Bacteria</taxon>
        <taxon>Bacillati</taxon>
        <taxon>Actinomycetota</taxon>
        <taxon>Actinomycetes</taxon>
        <taxon>Pseudonocardiales</taxon>
        <taxon>Pseudonocardiaceae</taxon>
        <taxon>Actinokineospora</taxon>
    </lineage>
</organism>
<feature type="transmembrane region" description="Helical" evidence="5">
    <location>
        <begin position="138"/>
        <end position="157"/>
    </location>
</feature>
<feature type="transmembrane region" description="Helical" evidence="5">
    <location>
        <begin position="77"/>
        <end position="94"/>
    </location>
</feature>
<evidence type="ECO:0000313" key="7">
    <source>
        <dbReference type="EMBL" id="PPK70888.1"/>
    </source>
</evidence>
<dbReference type="RefSeq" id="WP_245930892.1">
    <property type="nucleotide sequence ID" value="NZ_CP154825.1"/>
</dbReference>
<evidence type="ECO:0000256" key="2">
    <source>
        <dbReference type="ARBA" id="ARBA00022692"/>
    </source>
</evidence>
<dbReference type="CDD" id="cd17393">
    <property type="entry name" value="MFS_MosC_like"/>
    <property type="match status" value="1"/>
</dbReference>
<dbReference type="GO" id="GO:0022857">
    <property type="term" value="F:transmembrane transporter activity"/>
    <property type="evidence" value="ECO:0007669"/>
    <property type="project" value="InterPro"/>
</dbReference>
<dbReference type="PROSITE" id="PS50850">
    <property type="entry name" value="MFS"/>
    <property type="match status" value="1"/>
</dbReference>
<dbReference type="PANTHER" id="PTHR23514:SF13">
    <property type="entry name" value="INNER MEMBRANE PROTEIN YBJJ"/>
    <property type="match status" value="1"/>
</dbReference>
<dbReference type="EMBL" id="PTIX01000001">
    <property type="protein sequence ID" value="PPK70888.1"/>
    <property type="molecule type" value="Genomic_DNA"/>
</dbReference>
<dbReference type="PANTHER" id="PTHR23514">
    <property type="entry name" value="BYPASS OF STOP CODON PROTEIN 6"/>
    <property type="match status" value="1"/>
</dbReference>
<evidence type="ECO:0000259" key="6">
    <source>
        <dbReference type="PROSITE" id="PS50850"/>
    </source>
</evidence>
<sequence>MAVRTTVDTRARAAVAGVFLTNGALFAAVVPRIPEIKDDLGLSNAALGTALAAMPLGALLAGLFASTVIRWWCSSRVATLGIVALAVATIGIALAPSWLALAAALFAAGALDSIVDVAQNTHGMRVQRRYGRSIVNSFHALWSIGAVTGGLMGAAAAGLGVPVLVHLVVAGALFSAVAVVCFRFMLPGDDDEERTEPAVAPGRRRFPAAVVRLVLAFGVLSACGALVEDAGSSWGAVYLSGSLGTGAATAGMAYVALQVAMTTGRLLGDRVTDRFGQERVVRFGGLLSAAGMALALAFQTVPTTLGGFALAGLGASTQIPAAMHSADELPGLPSGLGLMVVSWMLRVGLLVSPPLVGLLADATSLRVALLTVVAAGAATALLARTLRGVAPQH</sequence>
<reference evidence="7 8" key="1">
    <citation type="submission" date="2018-02" db="EMBL/GenBank/DDBJ databases">
        <title>Genomic Encyclopedia of Archaeal and Bacterial Type Strains, Phase II (KMG-II): from individual species to whole genera.</title>
        <authorList>
            <person name="Goeker M."/>
        </authorList>
    </citation>
    <scope>NUCLEOTIDE SEQUENCE [LARGE SCALE GENOMIC DNA]</scope>
    <source>
        <strain evidence="7 8">YU 961-1</strain>
    </source>
</reference>
<feature type="transmembrane region" description="Helical" evidence="5">
    <location>
        <begin position="206"/>
        <end position="227"/>
    </location>
</feature>
<dbReference type="Pfam" id="PF07690">
    <property type="entry name" value="MFS_1"/>
    <property type="match status" value="1"/>
</dbReference>
<feature type="transmembrane region" description="Helical" evidence="5">
    <location>
        <begin position="280"/>
        <end position="298"/>
    </location>
</feature>
<evidence type="ECO:0000256" key="5">
    <source>
        <dbReference type="SAM" id="Phobius"/>
    </source>
</evidence>
<keyword evidence="3 5" id="KW-1133">Transmembrane helix</keyword>
<feature type="transmembrane region" description="Helical" evidence="5">
    <location>
        <begin position="163"/>
        <end position="186"/>
    </location>
</feature>
<proteinExistence type="predicted"/>